<dbReference type="InterPro" id="IPR052386">
    <property type="entry name" value="GPSM"/>
</dbReference>
<dbReference type="Proteomes" id="UP000005238">
    <property type="component" value="Unassembled WGS sequence"/>
</dbReference>
<evidence type="ECO:0000313" key="6">
    <source>
        <dbReference type="EnsemblProtists" id="Phyra77623"/>
    </source>
</evidence>
<feature type="repeat" description="TPR" evidence="4">
    <location>
        <begin position="199"/>
        <end position="232"/>
    </location>
</feature>
<dbReference type="VEuPathDB" id="FungiDB:KRP23_2314"/>
<dbReference type="EMBL" id="DS566022">
    <property type="status" value="NOT_ANNOTATED_CDS"/>
    <property type="molecule type" value="Genomic_DNA"/>
</dbReference>
<evidence type="ECO:0000256" key="4">
    <source>
        <dbReference type="PROSITE-ProRule" id="PRU00339"/>
    </source>
</evidence>
<keyword evidence="3" id="KW-0677">Repeat</keyword>
<keyword evidence="7" id="KW-1185">Reference proteome</keyword>
<dbReference type="EnsemblProtists" id="Phyra77623">
    <property type="protein sequence ID" value="Phyra77623"/>
    <property type="gene ID" value="Phyra77623"/>
</dbReference>
<dbReference type="PANTHER" id="PTHR45954:SF1">
    <property type="entry name" value="LD33695P"/>
    <property type="match status" value="1"/>
</dbReference>
<keyword evidence="4" id="KW-0802">TPR repeat</keyword>
<evidence type="ECO:0000256" key="2">
    <source>
        <dbReference type="ARBA" id="ARBA00022490"/>
    </source>
</evidence>
<dbReference type="GO" id="GO:0005737">
    <property type="term" value="C:cytoplasm"/>
    <property type="evidence" value="ECO:0007669"/>
    <property type="project" value="UniProtKB-SubCell"/>
</dbReference>
<dbReference type="VEuPathDB" id="FungiDB:KRP22_7830"/>
<dbReference type="AlphaFoldDB" id="H3GMB7"/>
<dbReference type="PROSITE" id="PS50005">
    <property type="entry name" value="TPR"/>
    <property type="match status" value="1"/>
</dbReference>
<dbReference type="InterPro" id="IPR019734">
    <property type="entry name" value="TPR_rpt"/>
</dbReference>
<dbReference type="Gene3D" id="1.25.40.10">
    <property type="entry name" value="Tetratricopeptide repeat domain"/>
    <property type="match status" value="1"/>
</dbReference>
<reference evidence="7" key="1">
    <citation type="journal article" date="2006" name="Science">
        <title>Phytophthora genome sequences uncover evolutionary origins and mechanisms of pathogenesis.</title>
        <authorList>
            <person name="Tyler B.M."/>
            <person name="Tripathy S."/>
            <person name="Zhang X."/>
            <person name="Dehal P."/>
            <person name="Jiang R.H."/>
            <person name="Aerts A."/>
            <person name="Arredondo F.D."/>
            <person name="Baxter L."/>
            <person name="Bensasson D."/>
            <person name="Beynon J.L."/>
            <person name="Chapman J."/>
            <person name="Damasceno C.M."/>
            <person name="Dorrance A.E."/>
            <person name="Dou D."/>
            <person name="Dickerman A.W."/>
            <person name="Dubchak I.L."/>
            <person name="Garbelotto M."/>
            <person name="Gijzen M."/>
            <person name="Gordon S.G."/>
            <person name="Govers F."/>
            <person name="Grunwald N.J."/>
            <person name="Huang W."/>
            <person name="Ivors K.L."/>
            <person name="Jones R.W."/>
            <person name="Kamoun S."/>
            <person name="Krampis K."/>
            <person name="Lamour K.H."/>
            <person name="Lee M.K."/>
            <person name="McDonald W.H."/>
            <person name="Medina M."/>
            <person name="Meijer H.J."/>
            <person name="Nordberg E.K."/>
            <person name="Maclean D.J."/>
            <person name="Ospina-Giraldo M.D."/>
            <person name="Morris P.F."/>
            <person name="Phuntumart V."/>
            <person name="Putnam N.H."/>
            <person name="Rash S."/>
            <person name="Rose J.K."/>
            <person name="Sakihama Y."/>
            <person name="Salamov A.A."/>
            <person name="Savidor A."/>
            <person name="Scheuring C.F."/>
            <person name="Smith B.M."/>
            <person name="Sobral B.W."/>
            <person name="Terry A."/>
            <person name="Torto-Alalibo T.A."/>
            <person name="Win J."/>
            <person name="Xu Z."/>
            <person name="Zhang H."/>
            <person name="Grigoriev I.V."/>
            <person name="Rokhsar D.S."/>
            <person name="Boore J.L."/>
        </authorList>
    </citation>
    <scope>NUCLEOTIDE SEQUENCE [LARGE SCALE GENOMIC DNA]</scope>
    <source>
        <strain evidence="7">Pr102</strain>
    </source>
</reference>
<feature type="region of interest" description="Disordered" evidence="5">
    <location>
        <begin position="1"/>
        <end position="93"/>
    </location>
</feature>
<dbReference type="Pfam" id="PF13424">
    <property type="entry name" value="TPR_12"/>
    <property type="match status" value="1"/>
</dbReference>
<keyword evidence="2" id="KW-0963">Cytoplasm</keyword>
<dbReference type="eggNOG" id="ENOG502SEWF">
    <property type="taxonomic scope" value="Eukaryota"/>
</dbReference>
<dbReference type="STRING" id="164328.H3GMB7"/>
<accession>H3GMB7</accession>
<name>H3GMB7_PHYRM</name>
<evidence type="ECO:0000313" key="7">
    <source>
        <dbReference type="Proteomes" id="UP000005238"/>
    </source>
</evidence>
<reference evidence="6" key="2">
    <citation type="submission" date="2015-06" db="UniProtKB">
        <authorList>
            <consortium name="EnsemblProtists"/>
        </authorList>
    </citation>
    <scope>IDENTIFICATION</scope>
    <source>
        <strain evidence="6">Pr102</strain>
    </source>
</reference>
<dbReference type="InterPro" id="IPR011990">
    <property type="entry name" value="TPR-like_helical_dom_sf"/>
</dbReference>
<proteinExistence type="predicted"/>
<comment type="subcellular location">
    <subcellularLocation>
        <location evidence="1">Cytoplasm</location>
    </subcellularLocation>
</comment>
<dbReference type="PANTHER" id="PTHR45954">
    <property type="entry name" value="LD33695P"/>
    <property type="match status" value="1"/>
</dbReference>
<dbReference type="SUPFAM" id="SSF48452">
    <property type="entry name" value="TPR-like"/>
    <property type="match status" value="1"/>
</dbReference>
<protein>
    <submittedName>
        <fullName evidence="6">Uncharacterized protein</fullName>
    </submittedName>
</protein>
<evidence type="ECO:0000256" key="3">
    <source>
        <dbReference type="ARBA" id="ARBA00022737"/>
    </source>
</evidence>
<evidence type="ECO:0000256" key="1">
    <source>
        <dbReference type="ARBA" id="ARBA00004496"/>
    </source>
</evidence>
<dbReference type="SMART" id="SM00028">
    <property type="entry name" value="TPR"/>
    <property type="match status" value="2"/>
</dbReference>
<evidence type="ECO:0000256" key="5">
    <source>
        <dbReference type="SAM" id="MobiDB-lite"/>
    </source>
</evidence>
<dbReference type="InParanoid" id="H3GMB7"/>
<sequence length="295" mass="32523">MSTARTGFDTSGYGSFASVAITKPTSPTPVDAANSSRHQRSNNRGSSADNDYGSFASITNELEDKRPQWEQTLGPPPPPMAVKTSFDPQTTRPSNAIYENFASVSLAGHDARSQEKEPLHVLLEKPPARATPSPNSDVYGSFDAAAANPTIKTTPITSALDELNIGMEFYKQKRLDDALLRFILAQELARSTGDQVVEARALGNLGTVYLDKKNPQQAVRCYQQCLDITRAIEDTKRERTILNNLVLALVASEDFERALACCQVQLETTTNAINRRKIISRMSLLREKMTRQTSR</sequence>
<feature type="compositionally biased region" description="Polar residues" evidence="5">
    <location>
        <begin position="1"/>
        <end position="13"/>
    </location>
</feature>
<organism evidence="6 7">
    <name type="scientific">Phytophthora ramorum</name>
    <name type="common">Sudden oak death agent</name>
    <dbReference type="NCBI Taxonomy" id="164328"/>
    <lineage>
        <taxon>Eukaryota</taxon>
        <taxon>Sar</taxon>
        <taxon>Stramenopiles</taxon>
        <taxon>Oomycota</taxon>
        <taxon>Peronosporomycetes</taxon>
        <taxon>Peronosporales</taxon>
        <taxon>Peronosporaceae</taxon>
        <taxon>Phytophthora</taxon>
    </lineage>
</organism>
<dbReference type="HOGENOM" id="CLU_944838_0_0_1"/>